<dbReference type="Proteomes" id="UP001431221">
    <property type="component" value="Unassembled WGS sequence"/>
</dbReference>
<evidence type="ECO:0000313" key="2">
    <source>
        <dbReference type="Proteomes" id="UP001431221"/>
    </source>
</evidence>
<keyword evidence="2" id="KW-1185">Reference proteome</keyword>
<reference evidence="1" key="1">
    <citation type="submission" date="2022-04" db="EMBL/GenBank/DDBJ databases">
        <title>Roseibium sp. CAU 1639 isolated from mud.</title>
        <authorList>
            <person name="Kim W."/>
        </authorList>
    </citation>
    <scope>NUCLEOTIDE SEQUENCE</scope>
    <source>
        <strain evidence="1">CAU 1639</strain>
    </source>
</reference>
<proteinExistence type="predicted"/>
<comment type="caution">
    <text evidence="1">The sequence shown here is derived from an EMBL/GenBank/DDBJ whole genome shotgun (WGS) entry which is preliminary data.</text>
</comment>
<evidence type="ECO:0000313" key="1">
    <source>
        <dbReference type="EMBL" id="MCK7615213.1"/>
    </source>
</evidence>
<name>A0ABT0H0K3_9HYPH</name>
<sequence length="121" mass="13307">MLAKWQNILSGRADDIDIGESVTVKGDDDLDFKPGVVSPDRHTTVSVKRLVENFRFRRYDAARFFQTAVLADVNLEFARTFVLAGNAEPAGAFDGFGQVRSPRFKGCISASPRVKVEGVEA</sequence>
<gene>
    <name evidence="1" type="ORF">M0H32_23860</name>
</gene>
<protein>
    <submittedName>
        <fullName evidence="1">Uncharacterized protein</fullName>
    </submittedName>
</protein>
<dbReference type="EMBL" id="JALNMJ010000022">
    <property type="protein sequence ID" value="MCK7615213.1"/>
    <property type="molecule type" value="Genomic_DNA"/>
</dbReference>
<accession>A0ABT0H0K3</accession>
<dbReference type="RefSeq" id="WP_248158288.1">
    <property type="nucleotide sequence ID" value="NZ_JALNMJ010000022.1"/>
</dbReference>
<organism evidence="1 2">
    <name type="scientific">Roseibium sediminicola</name>
    <dbReference type="NCBI Taxonomy" id="2933272"/>
    <lineage>
        <taxon>Bacteria</taxon>
        <taxon>Pseudomonadati</taxon>
        <taxon>Pseudomonadota</taxon>
        <taxon>Alphaproteobacteria</taxon>
        <taxon>Hyphomicrobiales</taxon>
        <taxon>Stappiaceae</taxon>
        <taxon>Roseibium</taxon>
    </lineage>
</organism>